<dbReference type="AlphaFoldDB" id="A0A0M6ZFQ7"/>
<feature type="transmembrane region" description="Helical" evidence="2">
    <location>
        <begin position="97"/>
        <end position="120"/>
    </location>
</feature>
<dbReference type="STRING" id="311410.LA5095_00872"/>
<evidence type="ECO:0000313" key="4">
    <source>
        <dbReference type="Proteomes" id="UP000049983"/>
    </source>
</evidence>
<evidence type="ECO:0000256" key="1">
    <source>
        <dbReference type="SAM" id="MobiDB-lite"/>
    </source>
</evidence>
<feature type="compositionally biased region" description="Acidic residues" evidence="1">
    <location>
        <begin position="152"/>
        <end position="166"/>
    </location>
</feature>
<keyword evidence="2" id="KW-0472">Membrane</keyword>
<protein>
    <submittedName>
        <fullName evidence="3">Uncharacterized protein</fullName>
    </submittedName>
</protein>
<feature type="transmembrane region" description="Helical" evidence="2">
    <location>
        <begin position="54"/>
        <end position="76"/>
    </location>
</feature>
<keyword evidence="2" id="KW-0812">Transmembrane</keyword>
<gene>
    <name evidence="3" type="ORF">LA5096_04012</name>
</gene>
<keyword evidence="4" id="KW-1185">Reference proteome</keyword>
<feature type="region of interest" description="Disordered" evidence="1">
    <location>
        <begin position="147"/>
        <end position="193"/>
    </location>
</feature>
<evidence type="ECO:0000313" key="3">
    <source>
        <dbReference type="EMBL" id="CTQ74345.1"/>
    </source>
</evidence>
<keyword evidence="2" id="KW-1133">Transmembrane helix</keyword>
<accession>A0A0M6ZFQ7</accession>
<reference evidence="4" key="1">
    <citation type="submission" date="2015-07" db="EMBL/GenBank/DDBJ databases">
        <authorList>
            <person name="Rodrigo-Torres Lidia"/>
            <person name="Arahal R.David."/>
        </authorList>
    </citation>
    <scope>NUCLEOTIDE SEQUENCE [LARGE SCALE GENOMIC DNA]</scope>
    <source>
        <strain evidence="4">CECT 5096</strain>
    </source>
</reference>
<dbReference type="EMBL" id="CXWC01000011">
    <property type="protein sequence ID" value="CTQ74345.1"/>
    <property type="molecule type" value="Genomic_DNA"/>
</dbReference>
<organism evidence="3 4">
    <name type="scientific">Roseibium album</name>
    <dbReference type="NCBI Taxonomy" id="311410"/>
    <lineage>
        <taxon>Bacteria</taxon>
        <taxon>Pseudomonadati</taxon>
        <taxon>Pseudomonadota</taxon>
        <taxon>Alphaproteobacteria</taxon>
        <taxon>Hyphomicrobiales</taxon>
        <taxon>Stappiaceae</taxon>
        <taxon>Roseibium</taxon>
    </lineage>
</organism>
<name>A0A0M6ZFQ7_9HYPH</name>
<evidence type="ECO:0000256" key="2">
    <source>
        <dbReference type="SAM" id="Phobius"/>
    </source>
</evidence>
<proteinExistence type="predicted"/>
<dbReference type="Proteomes" id="UP000049983">
    <property type="component" value="Unassembled WGS sequence"/>
</dbReference>
<sequence length="193" mass="21666">MQPNSFLFDANLILAQVVFDADFFTDLKMTEKMHELAPHHLPFFLPKADGSDQMMLTVLIFLIVIVLLLGTFYLYLHSLPERLAHKHGRIQFELVAVLGLLALFTHNQIFWVAALVLAFVQLPDFMSPLETIANSASRIARKYDGKNVESVDPIDDEPEFPTDPDDNGQFPESGAEEIQIAEPGLPSQNTEKA</sequence>